<dbReference type="EMBL" id="ML996359">
    <property type="protein sequence ID" value="KAF2727058.1"/>
    <property type="molecule type" value="Genomic_DNA"/>
</dbReference>
<protein>
    <submittedName>
        <fullName evidence="2">Uncharacterized protein</fullName>
    </submittedName>
</protein>
<evidence type="ECO:0000313" key="3">
    <source>
        <dbReference type="Proteomes" id="UP000799444"/>
    </source>
</evidence>
<keyword evidence="3" id="KW-1185">Reference proteome</keyword>
<gene>
    <name evidence="2" type="ORF">EJ04DRAFT_596205</name>
</gene>
<sequence>MMFLSIALLALVGSTAAAPVDAIAQGSKHTVYLMTCTRSGLLDCPLLILCDKNSTAAPNSAAASRFTAVAYFANGPPSGIRSSPTSLTTVSQGIQPWEGTQRVATINREGFSSNIDAGAGALPKGQIAGNAKLGNEDFVCFTDGSLRISGEEDLGLTTWSCTASYYCPSVAV</sequence>
<feature type="chain" id="PRO_5040470972" evidence="1">
    <location>
        <begin position="18"/>
        <end position="172"/>
    </location>
</feature>
<evidence type="ECO:0000313" key="2">
    <source>
        <dbReference type="EMBL" id="KAF2727058.1"/>
    </source>
</evidence>
<evidence type="ECO:0000256" key="1">
    <source>
        <dbReference type="SAM" id="SignalP"/>
    </source>
</evidence>
<keyword evidence="1" id="KW-0732">Signal</keyword>
<accession>A0A9P4QKB5</accession>
<reference evidence="2" key="1">
    <citation type="journal article" date="2020" name="Stud. Mycol.">
        <title>101 Dothideomycetes genomes: a test case for predicting lifestyles and emergence of pathogens.</title>
        <authorList>
            <person name="Haridas S."/>
            <person name="Albert R."/>
            <person name="Binder M."/>
            <person name="Bloem J."/>
            <person name="Labutti K."/>
            <person name="Salamov A."/>
            <person name="Andreopoulos B."/>
            <person name="Baker S."/>
            <person name="Barry K."/>
            <person name="Bills G."/>
            <person name="Bluhm B."/>
            <person name="Cannon C."/>
            <person name="Castanera R."/>
            <person name="Culley D."/>
            <person name="Daum C."/>
            <person name="Ezra D."/>
            <person name="Gonzalez J."/>
            <person name="Henrissat B."/>
            <person name="Kuo A."/>
            <person name="Liang C."/>
            <person name="Lipzen A."/>
            <person name="Lutzoni F."/>
            <person name="Magnuson J."/>
            <person name="Mondo S."/>
            <person name="Nolan M."/>
            <person name="Ohm R."/>
            <person name="Pangilinan J."/>
            <person name="Park H.-J."/>
            <person name="Ramirez L."/>
            <person name="Alfaro M."/>
            <person name="Sun H."/>
            <person name="Tritt A."/>
            <person name="Yoshinaga Y."/>
            <person name="Zwiers L.-H."/>
            <person name="Turgeon B."/>
            <person name="Goodwin S."/>
            <person name="Spatafora J."/>
            <person name="Crous P."/>
            <person name="Grigoriev I."/>
        </authorList>
    </citation>
    <scope>NUCLEOTIDE SEQUENCE</scope>
    <source>
        <strain evidence="2">CBS 125425</strain>
    </source>
</reference>
<comment type="caution">
    <text evidence="2">The sequence shown here is derived from an EMBL/GenBank/DDBJ whole genome shotgun (WGS) entry which is preliminary data.</text>
</comment>
<feature type="signal peptide" evidence="1">
    <location>
        <begin position="1"/>
        <end position="17"/>
    </location>
</feature>
<dbReference type="Proteomes" id="UP000799444">
    <property type="component" value="Unassembled WGS sequence"/>
</dbReference>
<dbReference type="AlphaFoldDB" id="A0A9P4QKB5"/>
<proteinExistence type="predicted"/>
<dbReference type="OrthoDB" id="3783760at2759"/>
<organism evidence="2 3">
    <name type="scientific">Polyplosphaeria fusca</name>
    <dbReference type="NCBI Taxonomy" id="682080"/>
    <lineage>
        <taxon>Eukaryota</taxon>
        <taxon>Fungi</taxon>
        <taxon>Dikarya</taxon>
        <taxon>Ascomycota</taxon>
        <taxon>Pezizomycotina</taxon>
        <taxon>Dothideomycetes</taxon>
        <taxon>Pleosporomycetidae</taxon>
        <taxon>Pleosporales</taxon>
        <taxon>Tetraplosphaeriaceae</taxon>
        <taxon>Polyplosphaeria</taxon>
    </lineage>
</organism>
<name>A0A9P4QKB5_9PLEO</name>